<comment type="caution">
    <text evidence="2">The sequence shown here is derived from an EMBL/GenBank/DDBJ whole genome shotgun (WGS) entry which is preliminary data.</text>
</comment>
<dbReference type="AlphaFoldDB" id="A0A934J019"/>
<evidence type="ECO:0000313" key="3">
    <source>
        <dbReference type="Proteomes" id="UP000640274"/>
    </source>
</evidence>
<feature type="transmembrane region" description="Helical" evidence="1">
    <location>
        <begin position="50"/>
        <end position="70"/>
    </location>
</feature>
<name>A0A934J019_9BACL</name>
<keyword evidence="1" id="KW-0472">Membrane</keyword>
<reference evidence="2" key="1">
    <citation type="submission" date="2020-12" db="EMBL/GenBank/DDBJ databases">
        <authorList>
            <person name="Huq M.A."/>
        </authorList>
    </citation>
    <scope>NUCLEOTIDE SEQUENCE</scope>
    <source>
        <strain evidence="2">MAHUQ-46</strain>
    </source>
</reference>
<gene>
    <name evidence="2" type="ORF">JFN88_13985</name>
</gene>
<sequence length="527" mass="59866">MIHSSDREMEQRLSYKPFHSRKFTERHMAAVEQSIRKATLAAGNHRRKRIMIPVAFVFMLILLLGSVLLINDLQNRLGLLAMWPEAWPVETKPSQKKEPLLSHDTPRNKSNLFDGTKLKVGDVIVGLTAVETNFQQTDIDNPNEVYGSATFSGEVELTGTYMIDPSSSSGFTVSFYPDADSSGKIPRLKNDTRNSWFAINNVEDAQKLLLADKGTGKATIVIENYNIQYRPSDVFNTASLIQVKSNTITSRLTPEEQERMKLWDELSKRGSLMDRPVSEQLDGLSMADLILGLKHEDNWVRWYCTYRLGELLDEGNKGQIEAAIKPMLEDEDFLVGKAATFTWSLIKGTPEADERFVPSPDRSVYAFYRYGESRFNDGKTWLLENGTAKLLYHAEAGAVYDFSWSPDSRWLAVQFGGRNWSNIELIDRHTGKEYGFTNPVKEIATAPDFGYGISLDEALRFDPWVSVAKWSGDGKRILLQYSFNDEKFNPYQGYASYNLHSKRIELLFKGEVDNPAELPADQQWMSP</sequence>
<keyword evidence="1" id="KW-1133">Transmembrane helix</keyword>
<protein>
    <submittedName>
        <fullName evidence="2">Uncharacterized protein</fullName>
    </submittedName>
</protein>
<dbReference type="EMBL" id="JAELUP010000072">
    <property type="protein sequence ID" value="MBJ6362371.1"/>
    <property type="molecule type" value="Genomic_DNA"/>
</dbReference>
<dbReference type="RefSeq" id="WP_199019918.1">
    <property type="nucleotide sequence ID" value="NZ_JAELUP010000072.1"/>
</dbReference>
<dbReference type="Proteomes" id="UP000640274">
    <property type="component" value="Unassembled WGS sequence"/>
</dbReference>
<dbReference type="InterPro" id="IPR015943">
    <property type="entry name" value="WD40/YVTN_repeat-like_dom_sf"/>
</dbReference>
<dbReference type="Gene3D" id="2.130.10.10">
    <property type="entry name" value="YVTN repeat-like/Quinoprotein amine dehydrogenase"/>
    <property type="match status" value="1"/>
</dbReference>
<dbReference type="SUPFAM" id="SSF50993">
    <property type="entry name" value="Peptidase/esterase 'gauge' domain"/>
    <property type="match status" value="1"/>
</dbReference>
<evidence type="ECO:0000256" key="1">
    <source>
        <dbReference type="SAM" id="Phobius"/>
    </source>
</evidence>
<organism evidence="2 3">
    <name type="scientific">Paenibacillus roseus</name>
    <dbReference type="NCBI Taxonomy" id="2798579"/>
    <lineage>
        <taxon>Bacteria</taxon>
        <taxon>Bacillati</taxon>
        <taxon>Bacillota</taxon>
        <taxon>Bacilli</taxon>
        <taxon>Bacillales</taxon>
        <taxon>Paenibacillaceae</taxon>
        <taxon>Paenibacillus</taxon>
    </lineage>
</organism>
<evidence type="ECO:0000313" key="2">
    <source>
        <dbReference type="EMBL" id="MBJ6362371.1"/>
    </source>
</evidence>
<accession>A0A934J019</accession>
<keyword evidence="1" id="KW-0812">Transmembrane</keyword>
<keyword evidence="3" id="KW-1185">Reference proteome</keyword>
<proteinExistence type="predicted"/>